<feature type="domain" description="Mur ligase central" evidence="1">
    <location>
        <begin position="38"/>
        <end position="156"/>
    </location>
</feature>
<comment type="caution">
    <text evidence="2">The sequence shown here is derived from an EMBL/GenBank/DDBJ whole genome shotgun (WGS) entry which is preliminary data.</text>
</comment>
<dbReference type="SUPFAM" id="SSF53623">
    <property type="entry name" value="MurD-like peptide ligases, catalytic domain"/>
    <property type="match status" value="1"/>
</dbReference>
<dbReference type="AlphaFoldDB" id="A0A7C1BFA5"/>
<dbReference type="Proteomes" id="UP000885931">
    <property type="component" value="Unassembled WGS sequence"/>
</dbReference>
<dbReference type="EMBL" id="DRBW01000090">
    <property type="protein sequence ID" value="HDM90040.1"/>
    <property type="molecule type" value="Genomic_DNA"/>
</dbReference>
<evidence type="ECO:0000259" key="1">
    <source>
        <dbReference type="Pfam" id="PF08245"/>
    </source>
</evidence>
<dbReference type="GO" id="GO:0045227">
    <property type="term" value="P:capsule polysaccharide biosynthetic process"/>
    <property type="evidence" value="ECO:0007669"/>
    <property type="project" value="InterPro"/>
</dbReference>
<dbReference type="InterPro" id="IPR036565">
    <property type="entry name" value="Mur-like_cat_sf"/>
</dbReference>
<protein>
    <submittedName>
        <fullName evidence="2">Poly-gamma-glutamate synthase PgsB</fullName>
    </submittedName>
</protein>
<dbReference type="GO" id="GO:0016881">
    <property type="term" value="F:acid-amino acid ligase activity"/>
    <property type="evidence" value="ECO:0007669"/>
    <property type="project" value="InterPro"/>
</dbReference>
<proteinExistence type="predicted"/>
<dbReference type="GO" id="GO:0016020">
    <property type="term" value="C:membrane"/>
    <property type="evidence" value="ECO:0007669"/>
    <property type="project" value="InterPro"/>
</dbReference>
<dbReference type="Pfam" id="PF08245">
    <property type="entry name" value="Mur_ligase_M"/>
    <property type="match status" value="1"/>
</dbReference>
<name>A0A7C1BFA5_UNCW3</name>
<dbReference type="PANTHER" id="PTHR43445">
    <property type="entry name" value="UDP-N-ACETYLMURAMATE--L-ALANINE LIGASE-RELATED"/>
    <property type="match status" value="1"/>
</dbReference>
<reference evidence="2" key="1">
    <citation type="journal article" date="2020" name="mSystems">
        <title>Genome- and Community-Level Interaction Insights into Carbon Utilization and Element Cycling Functions of Hydrothermarchaeota in Hydrothermal Sediment.</title>
        <authorList>
            <person name="Zhou Z."/>
            <person name="Liu Y."/>
            <person name="Xu W."/>
            <person name="Pan J."/>
            <person name="Luo Z.H."/>
            <person name="Li M."/>
        </authorList>
    </citation>
    <scope>NUCLEOTIDE SEQUENCE [LARGE SCALE GENOMIC DNA]</scope>
    <source>
        <strain evidence="2">HyVt-237</strain>
    </source>
</reference>
<dbReference type="Gene3D" id="3.40.1190.10">
    <property type="entry name" value="Mur-like, catalytic domain"/>
    <property type="match status" value="1"/>
</dbReference>
<organism evidence="2">
    <name type="scientific">candidate division WOR-3 bacterium</name>
    <dbReference type="NCBI Taxonomy" id="2052148"/>
    <lineage>
        <taxon>Bacteria</taxon>
        <taxon>Bacteria division WOR-3</taxon>
    </lineage>
</organism>
<dbReference type="InterPro" id="IPR008337">
    <property type="entry name" value="Capsule_biosynth_CapB"/>
</dbReference>
<dbReference type="GO" id="GO:0005524">
    <property type="term" value="F:ATP binding"/>
    <property type="evidence" value="ECO:0007669"/>
    <property type="project" value="InterPro"/>
</dbReference>
<dbReference type="InterPro" id="IPR013221">
    <property type="entry name" value="Mur_ligase_cen"/>
</dbReference>
<evidence type="ECO:0000313" key="2">
    <source>
        <dbReference type="EMBL" id="HDM90040.1"/>
    </source>
</evidence>
<dbReference type="InterPro" id="IPR050061">
    <property type="entry name" value="MurCDEF_pg_biosynth"/>
</dbReference>
<dbReference type="NCBIfam" id="TIGR04012">
    <property type="entry name" value="poly_gGlu_PgsB"/>
    <property type="match status" value="1"/>
</dbReference>
<dbReference type="PRINTS" id="PR01758">
    <property type="entry name" value="CAPSULEPROTB"/>
</dbReference>
<accession>A0A7C1BFA5</accession>
<dbReference type="PANTHER" id="PTHR43445:SF1">
    <property type="entry name" value="PGA SYNTHASE CAPB"/>
    <property type="match status" value="1"/>
</dbReference>
<gene>
    <name evidence="2" type="primary">pgsB</name>
    <name evidence="2" type="ORF">ENG67_02395</name>
</gene>
<sequence>MPNMWALSVFTLFLLAYWLKEYFDHRNSLKKVKLRVHVNGTRGKSSTTRLIAGMLREAGYKTVAKSTGTEPRVIFDDGREVPVIRPGRSNIMEQVKVIKFAGKIGADAVVLECMALRPDFQIMERKMIEPTIGVITNIRADHLDVMGPTVEDVAKALSGTIPYNGHFVTASREFFPFLKKVAETRNTIAHLANPEDVSDEEMKGFSYIEHKENVAIALKIADILGIERTKALRGMYRANPDVGVLRLYEVHERGKRIRFVNAFAANDPDSLGIIWNLVKNQGEKKVVLMNCRDDRIDRSRQLGEFLTRLEPQPYLCITTGALTSAFIKSAVANGFPEERILDLEGIPPEEAFEVIVEKVENNSLIFAIGNMVTYGERLAEVFKRKAEE</sequence>